<reference evidence="1 2" key="1">
    <citation type="submission" date="2018-05" db="EMBL/GenBank/DDBJ databases">
        <title>Complete genome sequence of Arcticibacterium luteifluviistationis SM1504T, a cytophagaceae bacterium isolated from Arctic surface seawater.</title>
        <authorList>
            <person name="Li Y."/>
            <person name="Qin Q.-L."/>
        </authorList>
    </citation>
    <scope>NUCLEOTIDE SEQUENCE [LARGE SCALE GENOMIC DNA]</scope>
    <source>
        <strain evidence="1 2">SM1504</strain>
    </source>
</reference>
<dbReference type="Proteomes" id="UP000249873">
    <property type="component" value="Chromosome"/>
</dbReference>
<evidence type="ECO:0000313" key="2">
    <source>
        <dbReference type="Proteomes" id="UP000249873"/>
    </source>
</evidence>
<accession>A0A2Z4G6N2</accession>
<protein>
    <submittedName>
        <fullName evidence="1">Uncharacterized protein</fullName>
    </submittedName>
</protein>
<dbReference type="AlphaFoldDB" id="A0A2Z4G6N2"/>
<gene>
    <name evidence="1" type="ORF">DJ013_00825</name>
</gene>
<dbReference type="OrthoDB" id="797474at2"/>
<sequence length="160" mass="19029">MNWIIRDTSKLKFHTNLDILLQPIEKEIERYNWLIADLEINTSEMQKLPINHEKDWFLINSNEMNTLRKTDTQILWGAFSAIDKNLKLKITEDILPYAEGVDEIWKNGNLQVKESVIEIIAWDSGYTIVKFTDELLSAKFKDYFQEAIELEKYKWKSKSR</sequence>
<dbReference type="KEGG" id="als:DJ013_00825"/>
<keyword evidence="2" id="KW-1185">Reference proteome</keyword>
<dbReference type="EMBL" id="CP029480">
    <property type="protein sequence ID" value="AWV96805.1"/>
    <property type="molecule type" value="Genomic_DNA"/>
</dbReference>
<name>A0A2Z4G6N2_9BACT</name>
<proteinExistence type="predicted"/>
<evidence type="ECO:0000313" key="1">
    <source>
        <dbReference type="EMBL" id="AWV96805.1"/>
    </source>
</evidence>
<organism evidence="1 2">
    <name type="scientific">Arcticibacterium luteifluviistationis</name>
    <dbReference type="NCBI Taxonomy" id="1784714"/>
    <lineage>
        <taxon>Bacteria</taxon>
        <taxon>Pseudomonadati</taxon>
        <taxon>Bacteroidota</taxon>
        <taxon>Cytophagia</taxon>
        <taxon>Cytophagales</taxon>
        <taxon>Leadbetterellaceae</taxon>
        <taxon>Arcticibacterium</taxon>
    </lineage>
</organism>
<dbReference type="RefSeq" id="WP_111369907.1">
    <property type="nucleotide sequence ID" value="NZ_CP029480.1"/>
</dbReference>